<accession>A0ABR3SPX4</accession>
<dbReference type="InterPro" id="IPR005828">
    <property type="entry name" value="MFS_sugar_transport-like"/>
</dbReference>
<reference evidence="7 8" key="1">
    <citation type="submission" date="2024-02" db="EMBL/GenBank/DDBJ databases">
        <title>De novo assembly and annotation of 12 fungi associated with fruit tree decline syndrome in Ontario, Canada.</title>
        <authorList>
            <person name="Sulman M."/>
            <person name="Ellouze W."/>
            <person name="Ilyukhin E."/>
        </authorList>
    </citation>
    <scope>NUCLEOTIDE SEQUENCE [LARGE SCALE GENOMIC DNA]</scope>
    <source>
        <strain evidence="7 8">M1-105</strain>
    </source>
</reference>
<dbReference type="Proteomes" id="UP001521116">
    <property type="component" value="Unassembled WGS sequence"/>
</dbReference>
<feature type="transmembrane region" description="Helical" evidence="6">
    <location>
        <begin position="150"/>
        <end position="171"/>
    </location>
</feature>
<protein>
    <recommendedName>
        <fullName evidence="9">Major facilitator superfamily (MFS) profile domain-containing protein</fullName>
    </recommendedName>
</protein>
<evidence type="ECO:0000313" key="7">
    <source>
        <dbReference type="EMBL" id="KAL1626007.1"/>
    </source>
</evidence>
<feature type="compositionally biased region" description="Polar residues" evidence="5">
    <location>
        <begin position="358"/>
        <end position="373"/>
    </location>
</feature>
<keyword evidence="3 6" id="KW-1133">Transmembrane helix</keyword>
<dbReference type="PANTHER" id="PTHR48022">
    <property type="entry name" value="PLASTIDIC GLUCOSE TRANSPORTER 4"/>
    <property type="match status" value="1"/>
</dbReference>
<evidence type="ECO:0000313" key="8">
    <source>
        <dbReference type="Proteomes" id="UP001521116"/>
    </source>
</evidence>
<feature type="transmembrane region" description="Helical" evidence="6">
    <location>
        <begin position="54"/>
        <end position="75"/>
    </location>
</feature>
<feature type="transmembrane region" description="Helical" evidence="6">
    <location>
        <begin position="21"/>
        <end position="48"/>
    </location>
</feature>
<comment type="subcellular location">
    <subcellularLocation>
        <location evidence="1">Membrane</location>
        <topology evidence="1">Multi-pass membrane protein</topology>
    </subcellularLocation>
</comment>
<feature type="transmembrane region" description="Helical" evidence="6">
    <location>
        <begin position="216"/>
        <end position="237"/>
    </location>
</feature>
<evidence type="ECO:0000256" key="2">
    <source>
        <dbReference type="ARBA" id="ARBA00022692"/>
    </source>
</evidence>
<evidence type="ECO:0000256" key="1">
    <source>
        <dbReference type="ARBA" id="ARBA00004141"/>
    </source>
</evidence>
<feature type="transmembrane region" description="Helical" evidence="6">
    <location>
        <begin position="183"/>
        <end position="204"/>
    </location>
</feature>
<evidence type="ECO:0000256" key="3">
    <source>
        <dbReference type="ARBA" id="ARBA00022989"/>
    </source>
</evidence>
<dbReference type="InterPro" id="IPR050360">
    <property type="entry name" value="MFS_Sugar_Transporters"/>
</dbReference>
<keyword evidence="2 6" id="KW-0812">Transmembrane</keyword>
<feature type="compositionally biased region" description="Basic and acidic residues" evidence="5">
    <location>
        <begin position="336"/>
        <end position="346"/>
    </location>
</feature>
<evidence type="ECO:0000256" key="5">
    <source>
        <dbReference type="SAM" id="MobiDB-lite"/>
    </source>
</evidence>
<proteinExistence type="predicted"/>
<keyword evidence="4 6" id="KW-0472">Membrane</keyword>
<dbReference type="InterPro" id="IPR036259">
    <property type="entry name" value="MFS_trans_sf"/>
</dbReference>
<dbReference type="Gene3D" id="1.20.1250.20">
    <property type="entry name" value="MFS general substrate transporter like domains"/>
    <property type="match status" value="1"/>
</dbReference>
<dbReference type="SUPFAM" id="SSF103473">
    <property type="entry name" value="MFS general substrate transporter"/>
    <property type="match status" value="1"/>
</dbReference>
<gene>
    <name evidence="7" type="ORF">SLS56_007065</name>
</gene>
<name>A0ABR3SPX4_9PEZI</name>
<feature type="transmembrane region" description="Helical" evidence="6">
    <location>
        <begin position="280"/>
        <end position="301"/>
    </location>
</feature>
<keyword evidence="8" id="KW-1185">Reference proteome</keyword>
<evidence type="ECO:0000256" key="6">
    <source>
        <dbReference type="SAM" id="Phobius"/>
    </source>
</evidence>
<feature type="transmembrane region" description="Helical" evidence="6">
    <location>
        <begin position="249"/>
        <end position="268"/>
    </location>
</feature>
<comment type="caution">
    <text evidence="7">The sequence shown here is derived from an EMBL/GenBank/DDBJ whole genome shotgun (WGS) entry which is preliminary data.</text>
</comment>
<organism evidence="7 8">
    <name type="scientific">Neofusicoccum ribis</name>
    <dbReference type="NCBI Taxonomy" id="45134"/>
    <lineage>
        <taxon>Eukaryota</taxon>
        <taxon>Fungi</taxon>
        <taxon>Dikarya</taxon>
        <taxon>Ascomycota</taxon>
        <taxon>Pezizomycotina</taxon>
        <taxon>Dothideomycetes</taxon>
        <taxon>Dothideomycetes incertae sedis</taxon>
        <taxon>Botryosphaeriales</taxon>
        <taxon>Botryosphaeriaceae</taxon>
        <taxon>Neofusicoccum</taxon>
    </lineage>
</organism>
<dbReference type="Pfam" id="PF00083">
    <property type="entry name" value="Sugar_tr"/>
    <property type="match status" value="1"/>
</dbReference>
<dbReference type="EMBL" id="JAJVDC020000087">
    <property type="protein sequence ID" value="KAL1626007.1"/>
    <property type="molecule type" value="Genomic_DNA"/>
</dbReference>
<dbReference type="PANTHER" id="PTHR48022:SF38">
    <property type="entry name" value="MAJOR FACILITATOR SUPERFAMILY (MFS) PROFILE DOMAIN-CONTAINING PROTEIN-RELATED"/>
    <property type="match status" value="1"/>
</dbReference>
<feature type="region of interest" description="Disordered" evidence="5">
    <location>
        <begin position="336"/>
        <end position="373"/>
    </location>
</feature>
<sequence length="373" mass="41678">MGIGANQYKYFSEMADPASRGWLVGHHAIFLVFGYMLAGWIGFGVYFAPSEFSWRFPLCFQILPPLILLAGSPWVPRSPRWLASKGHMEEAFEVLLKLRKSPDDPHDLAAKEEMFQIKEQLRMDANKLSAYGGSPWKAVIQKSSYRKRMIIGFLTQWGAEFGGPLIINNYAVILYTNLGQTGYMPLLLSALWLTTAGIIYNPLGAWLHDKVNSRRTMYMIGFSGIIVTTSILAAMTAEYVGTTNKAGNAIGVLMMFLYLAFQATIILLQTAPIGFAEVGWKYYLVIICWSAFFLPCIYFFWPETARLSLEEIGKNFGDEVAVHITDATDEEKARLDHELEGTDVVKDNGIVSGERETQGNSGSVSEQGSNKQE</sequence>
<evidence type="ECO:0008006" key="9">
    <source>
        <dbReference type="Google" id="ProtNLM"/>
    </source>
</evidence>
<evidence type="ECO:0000256" key="4">
    <source>
        <dbReference type="ARBA" id="ARBA00023136"/>
    </source>
</evidence>